<evidence type="ECO:0000313" key="4">
    <source>
        <dbReference type="Proteomes" id="UP000234950"/>
    </source>
</evidence>
<comment type="caution">
    <text evidence="3">The sequence shown here is derived from an EMBL/GenBank/DDBJ whole genome shotgun (WGS) entry which is preliminary data.</text>
</comment>
<dbReference type="InterPro" id="IPR036412">
    <property type="entry name" value="HAD-like_sf"/>
</dbReference>
<proteinExistence type="inferred from homology"/>
<organism evidence="3 4">
    <name type="scientific">Neobacillus cucumis</name>
    <dbReference type="NCBI Taxonomy" id="1740721"/>
    <lineage>
        <taxon>Bacteria</taxon>
        <taxon>Bacillati</taxon>
        <taxon>Bacillota</taxon>
        <taxon>Bacilli</taxon>
        <taxon>Bacillales</taxon>
        <taxon>Bacillaceae</taxon>
        <taxon>Neobacillus</taxon>
    </lineage>
</organism>
<dbReference type="Proteomes" id="UP000234950">
    <property type="component" value="Unassembled WGS sequence"/>
</dbReference>
<feature type="active site" description="Nucleophile" evidence="2">
    <location>
        <position position="27"/>
    </location>
</feature>
<feature type="active site" description="Proton donor" evidence="2">
    <location>
        <position position="29"/>
    </location>
</feature>
<reference evidence="3 4" key="1">
    <citation type="submission" date="2017-11" db="EMBL/GenBank/DDBJ databases">
        <title>Comparitive Functional Genomics of Dry Heat Resistant strains isolated from the Viking Spacecraft.</title>
        <authorList>
            <person name="Seuylemezian A."/>
            <person name="Cooper K."/>
            <person name="Vaishampayan P."/>
        </authorList>
    </citation>
    <scope>NUCLEOTIDE SEQUENCE [LARGE SCALE GENOMIC DNA]</scope>
    <source>
        <strain evidence="3 4">V32-6</strain>
    </source>
</reference>
<comment type="similarity">
    <text evidence="1">Belongs to the 5'(3')-deoxyribonucleotidase family.</text>
</comment>
<dbReference type="SUPFAM" id="SSF56784">
    <property type="entry name" value="HAD-like"/>
    <property type="match status" value="1"/>
</dbReference>
<evidence type="ECO:0000256" key="2">
    <source>
        <dbReference type="PIRSR" id="PIRSR610708-1"/>
    </source>
</evidence>
<dbReference type="Pfam" id="PF06941">
    <property type="entry name" value="NT5C"/>
    <property type="match status" value="1"/>
</dbReference>
<dbReference type="InterPro" id="IPR023214">
    <property type="entry name" value="HAD_sf"/>
</dbReference>
<dbReference type="PANTHER" id="PTHR16504:SF4">
    <property type="entry name" value="5'(3')-DEOXYRIBONUCLEOTIDASE"/>
    <property type="match status" value="1"/>
</dbReference>
<dbReference type="PANTHER" id="PTHR16504">
    <property type="entry name" value="5'(3')-DEOXYRIBONUCLEOTIDASE"/>
    <property type="match status" value="1"/>
</dbReference>
<dbReference type="RefSeq" id="WP_101648189.1">
    <property type="nucleotide sequence ID" value="NZ_PGVE01000044.1"/>
</dbReference>
<dbReference type="GO" id="GO:0008253">
    <property type="term" value="F:5'-nucleotidase activity"/>
    <property type="evidence" value="ECO:0007669"/>
    <property type="project" value="InterPro"/>
</dbReference>
<keyword evidence="4" id="KW-1185">Reference proteome</keyword>
<evidence type="ECO:0000313" key="3">
    <source>
        <dbReference type="EMBL" id="PLS04262.1"/>
    </source>
</evidence>
<sequence length="227" mass="26615">MMFSNQKFLQQQNEIFHTDYVATIAFDLDDVCNQFNQRYAEVLNDTFGLSLTIEDITEWDLTKVVPPYIGPKVYDLFKKPGLFRYIEPAPYVVEVMQRLTDRGFDIIIISDPPSGHAYSDVIFGDEPYFVPDDNNHSNPCDDKRAWVAEHLPMIPKSNLFFGQQKYRVRFDLLIDDKPDTFELFQKFGLPILLMDKPYNRHIQTDNRITNLLEAEEKIYELLLYAPV</sequence>
<dbReference type="EMBL" id="PGVE01000044">
    <property type="protein sequence ID" value="PLS04262.1"/>
    <property type="molecule type" value="Genomic_DNA"/>
</dbReference>
<dbReference type="InterPro" id="IPR010708">
    <property type="entry name" value="5'(3')-deoxyribonucleotidase"/>
</dbReference>
<dbReference type="OrthoDB" id="278110at2"/>
<accession>A0A2N5HFI5</accession>
<evidence type="ECO:0000256" key="1">
    <source>
        <dbReference type="ARBA" id="ARBA00009589"/>
    </source>
</evidence>
<dbReference type="AlphaFoldDB" id="A0A2N5HFI5"/>
<name>A0A2N5HFI5_9BACI</name>
<dbReference type="GO" id="GO:0009223">
    <property type="term" value="P:pyrimidine deoxyribonucleotide catabolic process"/>
    <property type="evidence" value="ECO:0007669"/>
    <property type="project" value="TreeGrafter"/>
</dbReference>
<protein>
    <submittedName>
        <fullName evidence="3">Uncharacterized protein</fullName>
    </submittedName>
</protein>
<gene>
    <name evidence="3" type="ORF">CVD27_12230</name>
</gene>
<dbReference type="Gene3D" id="3.40.50.1000">
    <property type="entry name" value="HAD superfamily/HAD-like"/>
    <property type="match status" value="1"/>
</dbReference>